<comment type="caution">
    <text evidence="2">The sequence shown here is derived from an EMBL/GenBank/DDBJ whole genome shotgun (WGS) entry which is preliminary data.</text>
</comment>
<dbReference type="AlphaFoldDB" id="A0A167EC32"/>
<reference evidence="2 3" key="1">
    <citation type="submission" date="2015-06" db="EMBL/GenBank/DDBJ databases">
        <title>Survival trade-offs in plant roots during colonization by closely related pathogenic and mutualistic fungi.</title>
        <authorList>
            <person name="Hacquard S."/>
            <person name="Kracher B."/>
            <person name="Hiruma K."/>
            <person name="Weinman A."/>
            <person name="Muench P."/>
            <person name="Garrido Oter R."/>
            <person name="Ver Loren van Themaat E."/>
            <person name="Dallerey J.-F."/>
            <person name="Damm U."/>
            <person name="Henrissat B."/>
            <person name="Lespinet O."/>
            <person name="Thon M."/>
            <person name="Kemen E."/>
            <person name="McHardy A.C."/>
            <person name="Schulze-Lefert P."/>
            <person name="O'Connell R.J."/>
        </authorList>
    </citation>
    <scope>NUCLEOTIDE SEQUENCE [LARGE SCALE GENOMIC DNA]</scope>
    <source>
        <strain evidence="2 3">MAFF 238704</strain>
    </source>
</reference>
<name>A0A167EC32_COLIC</name>
<feature type="compositionally biased region" description="Basic and acidic residues" evidence="1">
    <location>
        <begin position="128"/>
        <end position="137"/>
    </location>
</feature>
<dbReference type="EMBL" id="LFIW01000750">
    <property type="protein sequence ID" value="KZL84946.1"/>
    <property type="molecule type" value="Genomic_DNA"/>
</dbReference>
<feature type="compositionally biased region" description="Low complexity" evidence="1">
    <location>
        <begin position="139"/>
        <end position="151"/>
    </location>
</feature>
<sequence length="151" mass="17131">MANNGPTIKTEPGAQENEAWDEERLELALNQLKLLHIKLRGLRTTIPRMMEPLSAKQPSRTLLTLAASWTATDMFLLAQATFNSFMDSVAAAKREVQDFQDLRKSDEITKIMDHAAQRRKEEPNGIKAWRTTDHPDWMTKTTTTTTTTTDS</sequence>
<evidence type="ECO:0000256" key="1">
    <source>
        <dbReference type="SAM" id="MobiDB-lite"/>
    </source>
</evidence>
<gene>
    <name evidence="2" type="ORF">CI238_09592</name>
</gene>
<accession>A0A167EC32</accession>
<keyword evidence="2" id="KW-0689">Ribosomal protein</keyword>
<keyword evidence="3" id="KW-1185">Reference proteome</keyword>
<evidence type="ECO:0000313" key="2">
    <source>
        <dbReference type="EMBL" id="KZL84946.1"/>
    </source>
</evidence>
<dbReference type="GO" id="GO:0005840">
    <property type="term" value="C:ribosome"/>
    <property type="evidence" value="ECO:0007669"/>
    <property type="project" value="UniProtKB-KW"/>
</dbReference>
<dbReference type="STRING" id="1573173.A0A167EC32"/>
<keyword evidence="2" id="KW-0687">Ribonucleoprotein</keyword>
<dbReference type="Proteomes" id="UP000076584">
    <property type="component" value="Unassembled WGS sequence"/>
</dbReference>
<organism evidence="2 3">
    <name type="scientific">Colletotrichum incanum</name>
    <name type="common">Soybean anthracnose fungus</name>
    <dbReference type="NCBI Taxonomy" id="1573173"/>
    <lineage>
        <taxon>Eukaryota</taxon>
        <taxon>Fungi</taxon>
        <taxon>Dikarya</taxon>
        <taxon>Ascomycota</taxon>
        <taxon>Pezizomycotina</taxon>
        <taxon>Sordariomycetes</taxon>
        <taxon>Hypocreomycetidae</taxon>
        <taxon>Glomerellales</taxon>
        <taxon>Glomerellaceae</taxon>
        <taxon>Colletotrichum</taxon>
        <taxon>Colletotrichum spaethianum species complex</taxon>
    </lineage>
</organism>
<protein>
    <submittedName>
        <fullName evidence="2">Ribosomal protein l34e</fullName>
    </submittedName>
</protein>
<evidence type="ECO:0000313" key="3">
    <source>
        <dbReference type="Proteomes" id="UP000076584"/>
    </source>
</evidence>
<proteinExistence type="predicted"/>
<feature type="region of interest" description="Disordered" evidence="1">
    <location>
        <begin position="128"/>
        <end position="151"/>
    </location>
</feature>